<evidence type="ECO:0008006" key="3">
    <source>
        <dbReference type="Google" id="ProtNLM"/>
    </source>
</evidence>
<accession>A0ABX2MV48</accession>
<dbReference type="Proteomes" id="UP000577724">
    <property type="component" value="Unassembled WGS sequence"/>
</dbReference>
<keyword evidence="2" id="KW-1185">Reference proteome</keyword>
<dbReference type="GeneID" id="97134639"/>
<dbReference type="EMBL" id="JABMCC010000121">
    <property type="protein sequence ID" value="NUU57963.1"/>
    <property type="molecule type" value="Genomic_DNA"/>
</dbReference>
<comment type="caution">
    <text evidence="1">The sequence shown here is derived from an EMBL/GenBank/DDBJ whole genome shotgun (WGS) entry which is preliminary data.</text>
</comment>
<organism evidence="1 2">
    <name type="scientific">Paenibacillus taichungensis</name>
    <dbReference type="NCBI Taxonomy" id="484184"/>
    <lineage>
        <taxon>Bacteria</taxon>
        <taxon>Bacillati</taxon>
        <taxon>Bacillota</taxon>
        <taxon>Bacilli</taxon>
        <taxon>Bacillales</taxon>
        <taxon>Paenibacillaceae</taxon>
        <taxon>Paenibacillus</taxon>
    </lineage>
</organism>
<dbReference type="PROSITE" id="PS51257">
    <property type="entry name" value="PROKAR_LIPOPROTEIN"/>
    <property type="match status" value="1"/>
</dbReference>
<sequence length="254" mass="28399">MIKEIASLILLSAVLFGGCQSDSLVSIQQEQVVSPTMQVTKKPKQETNSKLKLIGPSEDGQVKLYANKETEDAIERVTLDINGRTKDFDWSISHYSGTEPQLFYTDLTGDGKEEAVIIIQTGRGTGLNNYEIHVVNSDNLTEIKVQRYEDIVTEHIESRISKNDDGTLAITVNSKGQVDNFNYDFDPAPDYNQDELAFGGVVIYTMDNHKIKLSLPGSIGISPTYVCDFNITYTFDKDDNEFIVDQIEVEPVEK</sequence>
<evidence type="ECO:0000313" key="1">
    <source>
        <dbReference type="EMBL" id="NUU57963.1"/>
    </source>
</evidence>
<gene>
    <name evidence="1" type="ORF">HP548_28180</name>
</gene>
<name>A0ABX2MV48_9BACL</name>
<protein>
    <recommendedName>
        <fullName evidence="3">VCBS repeat-containing protein</fullName>
    </recommendedName>
</protein>
<evidence type="ECO:0000313" key="2">
    <source>
        <dbReference type="Proteomes" id="UP000577724"/>
    </source>
</evidence>
<proteinExistence type="predicted"/>
<dbReference type="RefSeq" id="WP_175383515.1">
    <property type="nucleotide sequence ID" value="NZ_CBCRYD010000038.1"/>
</dbReference>
<reference evidence="1 2" key="1">
    <citation type="submission" date="2020-05" db="EMBL/GenBank/DDBJ databases">
        <title>Genome Sequencing of Type Strains.</title>
        <authorList>
            <person name="Lemaire J.F."/>
            <person name="Inderbitzin P."/>
            <person name="Gregorio O.A."/>
            <person name="Collins S.B."/>
            <person name="Wespe N."/>
            <person name="Knight-Connoni V."/>
        </authorList>
    </citation>
    <scope>NUCLEOTIDE SEQUENCE [LARGE SCALE GENOMIC DNA]</scope>
    <source>
        <strain evidence="1 2">DSM 19942</strain>
    </source>
</reference>